<dbReference type="SUPFAM" id="SSF51569">
    <property type="entry name" value="Aldolase"/>
    <property type="match status" value="1"/>
</dbReference>
<keyword evidence="6" id="KW-0456">Lyase</keyword>
<dbReference type="InterPro" id="IPR013785">
    <property type="entry name" value="Aldolase_TIM"/>
</dbReference>
<evidence type="ECO:0000256" key="3">
    <source>
        <dbReference type="ARBA" id="ARBA00012910"/>
    </source>
</evidence>
<dbReference type="Gene3D" id="3.90.226.10">
    <property type="entry name" value="2-enoyl-CoA Hydratase, Chain A, domain 1"/>
    <property type="match status" value="1"/>
</dbReference>
<dbReference type="GO" id="GO:0046872">
    <property type="term" value="F:metal ion binding"/>
    <property type="evidence" value="ECO:0007669"/>
    <property type="project" value="UniProtKB-KW"/>
</dbReference>
<dbReference type="PANTHER" id="PTHR42738">
    <property type="entry name" value="HYDROXYMETHYLGLUTARYL-COA LYASE"/>
    <property type="match status" value="1"/>
</dbReference>
<comment type="catalytic activity">
    <reaction evidence="7">
        <text>(3S)-3-hydroxy-3-methylglutaryl-CoA = acetoacetate + acetyl-CoA</text>
        <dbReference type="Rhea" id="RHEA:24404"/>
        <dbReference type="ChEBI" id="CHEBI:13705"/>
        <dbReference type="ChEBI" id="CHEBI:43074"/>
        <dbReference type="ChEBI" id="CHEBI:57288"/>
        <dbReference type="EC" id="4.1.3.4"/>
    </reaction>
</comment>
<evidence type="ECO:0000259" key="9">
    <source>
        <dbReference type="PROSITE" id="PS50991"/>
    </source>
</evidence>
<keyword evidence="11" id="KW-1185">Reference proteome</keyword>
<dbReference type="InterPro" id="IPR043594">
    <property type="entry name" value="HMGL"/>
</dbReference>
<dbReference type="InterPro" id="IPR001753">
    <property type="entry name" value="Enoyl-CoA_hydra/iso"/>
</dbReference>
<sequence>MRIESTLPAVRIVEVGPRDGLQNIKQQVPTSTKIDLISRLRAAGLRTIELTSLVSAKQIPQLADARTLLSSNAVRSILTNDRLQLPVLIPNARGLQDAIQHGVKEVAVFVSASEGFSKANTNCSVAEGLERARAVIREAQNAGLRIRGYVSSIFSCPYDGPTPPSAVLRCVEALLDAGCYEVSLGDTIGVGVAADVRSLLEHLFRHGIPADKLAGHFHDTYGQAVSNVWQAYECGIRAFDSSVAGLGGCPYAPGSKGNAATEDLVHLFEQAGVSTGVDLGKLVDTGLWISRQLSKPYDCRAGAAHAAKAQQQQPPTPTKETLPWQPYRNTPGLRVHRAGTNLRITLSRPHNGNALTAAMIADLTSLFDAAAPDPSITRIALTATGRFFCTGMDLAEDSTAVRARTDAAARAAQFEALTALFAAVDAAPQVTVACLNGPAFGGGVGLAFACDVRIAARRAACTLSEVRRGLCPATISRYIVREWGAALAREAMLSGRAVGAGELARVGAVAVVVEEVEGLGAALEAYLSRLRSCAPRASALCKVLVRVGVPGGGEQQERGIREAFDEMMREGGEGAFGVGEFQAGRRDVDWDRVALAKSRPHL</sequence>
<dbReference type="PROSITE" id="PS01062">
    <property type="entry name" value="HMG_COA_LYASE"/>
    <property type="match status" value="1"/>
</dbReference>
<dbReference type="Pfam" id="PF00378">
    <property type="entry name" value="ECH_1"/>
    <property type="match status" value="1"/>
</dbReference>
<comment type="similarity">
    <text evidence="2">Belongs to the HMG-CoA lyase family.</text>
</comment>
<dbReference type="EMBL" id="WWBZ02000011">
    <property type="protein sequence ID" value="KAF4311045.1"/>
    <property type="molecule type" value="Genomic_DNA"/>
</dbReference>
<evidence type="ECO:0000256" key="5">
    <source>
        <dbReference type="ARBA" id="ARBA00023026"/>
    </source>
</evidence>
<name>A0A8H4J0K5_9PEZI</name>
<evidence type="ECO:0000256" key="7">
    <source>
        <dbReference type="ARBA" id="ARBA00049877"/>
    </source>
</evidence>
<keyword evidence="5" id="KW-0843">Virulence</keyword>
<comment type="caution">
    <text evidence="10">The sequence shown here is derived from an EMBL/GenBank/DDBJ whole genome shotgun (WGS) entry which is preliminary data.</text>
</comment>
<evidence type="ECO:0000256" key="4">
    <source>
        <dbReference type="ARBA" id="ARBA00022723"/>
    </source>
</evidence>
<dbReference type="Gene3D" id="3.20.20.70">
    <property type="entry name" value="Aldolase class I"/>
    <property type="match status" value="1"/>
</dbReference>
<dbReference type="OrthoDB" id="10253869at2759"/>
<evidence type="ECO:0000256" key="1">
    <source>
        <dbReference type="ARBA" id="ARBA00005143"/>
    </source>
</evidence>
<dbReference type="GO" id="GO:0006552">
    <property type="term" value="P:L-leucine catabolic process"/>
    <property type="evidence" value="ECO:0007669"/>
    <property type="project" value="TreeGrafter"/>
</dbReference>
<evidence type="ECO:0000256" key="2">
    <source>
        <dbReference type="ARBA" id="ARBA00009405"/>
    </source>
</evidence>
<dbReference type="SUPFAM" id="SSF52096">
    <property type="entry name" value="ClpP/crotonase"/>
    <property type="match status" value="1"/>
</dbReference>
<organism evidence="10 11">
    <name type="scientific">Botryosphaeria dothidea</name>
    <dbReference type="NCBI Taxonomy" id="55169"/>
    <lineage>
        <taxon>Eukaryota</taxon>
        <taxon>Fungi</taxon>
        <taxon>Dikarya</taxon>
        <taxon>Ascomycota</taxon>
        <taxon>Pezizomycotina</taxon>
        <taxon>Dothideomycetes</taxon>
        <taxon>Dothideomycetes incertae sedis</taxon>
        <taxon>Botryosphaeriales</taxon>
        <taxon>Botryosphaeriaceae</taxon>
        <taxon>Botryosphaeria</taxon>
    </lineage>
</organism>
<evidence type="ECO:0000256" key="8">
    <source>
        <dbReference type="SAM" id="MobiDB-lite"/>
    </source>
</evidence>
<dbReference type="Pfam" id="PF00682">
    <property type="entry name" value="HMGL-like"/>
    <property type="match status" value="1"/>
</dbReference>
<comment type="pathway">
    <text evidence="1">Metabolic intermediate metabolism; (S)-3-hydroxy-3-methylglutaryl-CoA degradation; acetoacetate from (S)-3-hydroxy-3-methylglutaryl-CoA: step 1/1.</text>
</comment>
<dbReference type="InterPro" id="IPR029045">
    <property type="entry name" value="ClpP/crotonase-like_dom_sf"/>
</dbReference>
<gene>
    <name evidence="10" type="ORF">GTA08_BOTSDO13218</name>
</gene>
<dbReference type="Proteomes" id="UP000572817">
    <property type="component" value="Unassembled WGS sequence"/>
</dbReference>
<dbReference type="GO" id="GO:0004419">
    <property type="term" value="F:hydroxymethylglutaryl-CoA lyase activity"/>
    <property type="evidence" value="ECO:0007669"/>
    <property type="project" value="UniProtKB-EC"/>
</dbReference>
<dbReference type="FunFam" id="3.20.20.70:FF:000201">
    <property type="entry name" value="Hydroxymethylglutaryl-CoA lyase"/>
    <property type="match status" value="1"/>
</dbReference>
<feature type="region of interest" description="Disordered" evidence="8">
    <location>
        <begin position="304"/>
        <end position="330"/>
    </location>
</feature>
<dbReference type="UniPathway" id="UPA00896">
    <property type="reaction ID" value="UER00863"/>
</dbReference>
<keyword evidence="4" id="KW-0479">Metal-binding</keyword>
<accession>A0A8H4J0K5</accession>
<dbReference type="CDD" id="cd07938">
    <property type="entry name" value="DRE_TIM_HMGL"/>
    <property type="match status" value="1"/>
</dbReference>
<dbReference type="InterPro" id="IPR000891">
    <property type="entry name" value="PYR_CT"/>
</dbReference>
<dbReference type="AlphaFoldDB" id="A0A8H4J0K5"/>
<dbReference type="EC" id="4.1.3.4" evidence="3"/>
<protein>
    <recommendedName>
        <fullName evidence="3">hydroxymethylglutaryl-CoA lyase</fullName>
        <ecNumber evidence="3">4.1.3.4</ecNumber>
    </recommendedName>
</protein>
<dbReference type="PROSITE" id="PS50991">
    <property type="entry name" value="PYR_CT"/>
    <property type="match status" value="1"/>
</dbReference>
<dbReference type="InterPro" id="IPR000138">
    <property type="entry name" value="HMG_CoA_lyase_AS"/>
</dbReference>
<dbReference type="CDD" id="cd06558">
    <property type="entry name" value="crotonase-like"/>
    <property type="match status" value="1"/>
</dbReference>
<evidence type="ECO:0000256" key="6">
    <source>
        <dbReference type="ARBA" id="ARBA00023239"/>
    </source>
</evidence>
<reference evidence="10" key="1">
    <citation type="submission" date="2020-04" db="EMBL/GenBank/DDBJ databases">
        <title>Genome Assembly and Annotation of Botryosphaeria dothidea sdau 11-99, a Latent Pathogen of Apple Fruit Ring Rot in China.</title>
        <authorList>
            <person name="Yu C."/>
            <person name="Diao Y."/>
            <person name="Lu Q."/>
            <person name="Zhao J."/>
            <person name="Cui S."/>
            <person name="Peng C."/>
            <person name="He B."/>
            <person name="Liu H."/>
        </authorList>
    </citation>
    <scope>NUCLEOTIDE SEQUENCE [LARGE SCALE GENOMIC DNA]</scope>
    <source>
        <strain evidence="10">Sdau11-99</strain>
    </source>
</reference>
<feature type="domain" description="Pyruvate carboxyltransferase" evidence="9">
    <location>
        <begin position="10"/>
        <end position="283"/>
    </location>
</feature>
<dbReference type="NCBIfam" id="NF004283">
    <property type="entry name" value="PRK05692.1"/>
    <property type="match status" value="1"/>
</dbReference>
<evidence type="ECO:0000313" key="11">
    <source>
        <dbReference type="Proteomes" id="UP000572817"/>
    </source>
</evidence>
<evidence type="ECO:0000313" key="10">
    <source>
        <dbReference type="EMBL" id="KAF4311045.1"/>
    </source>
</evidence>
<dbReference type="GO" id="GO:0046951">
    <property type="term" value="P:ketone body biosynthetic process"/>
    <property type="evidence" value="ECO:0007669"/>
    <property type="project" value="TreeGrafter"/>
</dbReference>
<proteinExistence type="inferred from homology"/>
<dbReference type="PANTHER" id="PTHR42738:SF17">
    <property type="entry name" value="HYDROXYMETHYLGLUTARYL-COA LYASE"/>
    <property type="match status" value="1"/>
</dbReference>
<feature type="compositionally biased region" description="Low complexity" evidence="8">
    <location>
        <begin position="304"/>
        <end position="313"/>
    </location>
</feature>